<organism evidence="1 2">
    <name type="scientific">Belliella marina</name>
    <dbReference type="NCBI Taxonomy" id="1644146"/>
    <lineage>
        <taxon>Bacteria</taxon>
        <taxon>Pseudomonadati</taxon>
        <taxon>Bacteroidota</taxon>
        <taxon>Cytophagia</taxon>
        <taxon>Cytophagales</taxon>
        <taxon>Cyclobacteriaceae</taxon>
        <taxon>Belliella</taxon>
    </lineage>
</organism>
<protein>
    <submittedName>
        <fullName evidence="1">Uncharacterized protein</fullName>
    </submittedName>
</protein>
<dbReference type="Proteomes" id="UP001597361">
    <property type="component" value="Unassembled WGS sequence"/>
</dbReference>
<dbReference type="EMBL" id="JBHUHR010000022">
    <property type="protein sequence ID" value="MFD2034857.1"/>
    <property type="molecule type" value="Genomic_DNA"/>
</dbReference>
<accession>A0ABW4VMW9</accession>
<gene>
    <name evidence="1" type="ORF">ACFSKL_08655</name>
</gene>
<evidence type="ECO:0000313" key="1">
    <source>
        <dbReference type="EMBL" id="MFD2034857.1"/>
    </source>
</evidence>
<dbReference type="RefSeq" id="WP_376885390.1">
    <property type="nucleotide sequence ID" value="NZ_JBHUHR010000022.1"/>
</dbReference>
<keyword evidence="2" id="KW-1185">Reference proteome</keyword>
<comment type="caution">
    <text evidence="1">The sequence shown here is derived from an EMBL/GenBank/DDBJ whole genome shotgun (WGS) entry which is preliminary data.</text>
</comment>
<reference evidence="2" key="1">
    <citation type="journal article" date="2019" name="Int. J. Syst. Evol. Microbiol.">
        <title>The Global Catalogue of Microorganisms (GCM) 10K type strain sequencing project: providing services to taxonomists for standard genome sequencing and annotation.</title>
        <authorList>
            <consortium name="The Broad Institute Genomics Platform"/>
            <consortium name="The Broad Institute Genome Sequencing Center for Infectious Disease"/>
            <person name="Wu L."/>
            <person name="Ma J."/>
        </authorList>
    </citation>
    <scope>NUCLEOTIDE SEQUENCE [LARGE SCALE GENOMIC DNA]</scope>
    <source>
        <strain evidence="2">CGMCC 1.15180</strain>
    </source>
</reference>
<evidence type="ECO:0000313" key="2">
    <source>
        <dbReference type="Proteomes" id="UP001597361"/>
    </source>
</evidence>
<name>A0ABW4VMW9_9BACT</name>
<proteinExistence type="predicted"/>
<sequence>MSINGKRKDINKSDLLSIGESIRCKKASEIIQEINETVNQWKKYADSVEVNPKLRDEIGKTLLNLR</sequence>